<dbReference type="AlphaFoldDB" id="A0A6N3ARU0"/>
<organism evidence="4">
    <name type="scientific">Clostridium symbiosum</name>
    <name type="common">Bacteroides symbiosus</name>
    <dbReference type="NCBI Taxonomy" id="1512"/>
    <lineage>
        <taxon>Bacteria</taxon>
        <taxon>Bacillati</taxon>
        <taxon>Bacillota</taxon>
        <taxon>Clostridia</taxon>
        <taxon>Lachnospirales</taxon>
        <taxon>Lachnospiraceae</taxon>
        <taxon>Otoolea</taxon>
    </lineage>
</organism>
<dbReference type="PANTHER" id="PTHR22916:SF51">
    <property type="entry name" value="GLYCOSYLTRANSFERASE EPSH-RELATED"/>
    <property type="match status" value="1"/>
</dbReference>
<keyword evidence="2 4" id="KW-0808">Transferase</keyword>
<dbReference type="InterPro" id="IPR029044">
    <property type="entry name" value="Nucleotide-diphossugar_trans"/>
</dbReference>
<gene>
    <name evidence="4" type="primary">epsJ_2</name>
    <name evidence="4" type="ORF">CSLFYP84_00954</name>
</gene>
<dbReference type="EC" id="2.4.-.-" evidence="4"/>
<dbReference type="SUPFAM" id="SSF53448">
    <property type="entry name" value="Nucleotide-diphospho-sugar transferases"/>
    <property type="match status" value="1"/>
</dbReference>
<evidence type="ECO:0000256" key="1">
    <source>
        <dbReference type="ARBA" id="ARBA00022676"/>
    </source>
</evidence>
<dbReference type="InterPro" id="IPR001173">
    <property type="entry name" value="Glyco_trans_2-like"/>
</dbReference>
<evidence type="ECO:0000259" key="3">
    <source>
        <dbReference type="Pfam" id="PF00535"/>
    </source>
</evidence>
<evidence type="ECO:0000313" key="4">
    <source>
        <dbReference type="EMBL" id="VYT93583.1"/>
    </source>
</evidence>
<dbReference type="RefSeq" id="WP_156684414.1">
    <property type="nucleotide sequence ID" value="NZ_CACRUA010000009.1"/>
</dbReference>
<dbReference type="Gene3D" id="3.90.550.10">
    <property type="entry name" value="Spore Coat Polysaccharide Biosynthesis Protein SpsA, Chain A"/>
    <property type="match status" value="1"/>
</dbReference>
<proteinExistence type="predicted"/>
<dbReference type="GO" id="GO:0016757">
    <property type="term" value="F:glycosyltransferase activity"/>
    <property type="evidence" value="ECO:0007669"/>
    <property type="project" value="UniProtKB-KW"/>
</dbReference>
<dbReference type="PANTHER" id="PTHR22916">
    <property type="entry name" value="GLYCOSYLTRANSFERASE"/>
    <property type="match status" value="1"/>
</dbReference>
<reference evidence="4" key="1">
    <citation type="submission" date="2019-11" db="EMBL/GenBank/DDBJ databases">
        <authorList>
            <person name="Feng L."/>
        </authorList>
    </citation>
    <scope>NUCLEOTIDE SEQUENCE</scope>
    <source>
        <strain evidence="4">CsymbiosumLFYP84</strain>
    </source>
</reference>
<accession>A0A6N3ARU0</accession>
<dbReference type="CDD" id="cd00761">
    <property type="entry name" value="Glyco_tranf_GTA_type"/>
    <property type="match status" value="1"/>
</dbReference>
<feature type="domain" description="Glycosyltransferase 2-like" evidence="3">
    <location>
        <begin position="5"/>
        <end position="170"/>
    </location>
</feature>
<sequence>MPKISVIVPVYNVQEYLTKCVDSILIQDFRDFELILIDDGSTDQSGLICENYLKMDGRVKVIHKENGGLSDARNVGLDCATGDFVTFIDSDDYIEQGMLSYMNELTNNLNVELFMFNYYLDEPEGRIRKKNETINDDELIILNKRDLVRVIFEDKLTAIIACTKLYSMKLFVDTRFPMKRRFEDLFIFFDIVRNVKTASYSSIPFYHYVTRCDSITNDEYRHRDLDYIFACNKNLNIIINEYPDLIELAYFKWYQSLIRIFIKMVRSGVNSKNKDFQWLINKFRKKRFKFLNCYGITRKRQLLFIIYYFFPAIALSLEKLKVKYEK</sequence>
<protein>
    <submittedName>
        <fullName evidence="4">Putative glycosyltransferase EpsJ</fullName>
        <ecNumber evidence="4">2.4.-.-</ecNumber>
    </submittedName>
</protein>
<keyword evidence="1 4" id="KW-0328">Glycosyltransferase</keyword>
<dbReference type="Pfam" id="PF00535">
    <property type="entry name" value="Glycos_transf_2"/>
    <property type="match status" value="1"/>
</dbReference>
<dbReference type="EMBL" id="CACRUA010000009">
    <property type="protein sequence ID" value="VYT93583.1"/>
    <property type="molecule type" value="Genomic_DNA"/>
</dbReference>
<evidence type="ECO:0000256" key="2">
    <source>
        <dbReference type="ARBA" id="ARBA00022679"/>
    </source>
</evidence>
<name>A0A6N3ARU0_CLOSY</name>